<dbReference type="Proteomes" id="UP000241247">
    <property type="component" value="Unassembled WGS sequence"/>
</dbReference>
<dbReference type="EMBL" id="PZZZ01000005">
    <property type="protein sequence ID" value="PTM94366.1"/>
    <property type="molecule type" value="Genomic_DNA"/>
</dbReference>
<sequence>MMSRVAFLASFAVLVIGSASMTTPAAALTMKECSAKYKAAQGSGNTMKWNDFRKAECGPDATAEPDVTLNANETAEPEKPTMKAPAGVQFPSKIAPKYASEPAGKGRMHTCVDAYHQNKDANTLNGLKWIQKGGGFYSLCNAKLKG</sequence>
<name>A0A2T5B5V5_MYCDI</name>
<evidence type="ECO:0000313" key="3">
    <source>
        <dbReference type="Proteomes" id="UP000241247"/>
    </source>
</evidence>
<feature type="signal peptide" evidence="1">
    <location>
        <begin position="1"/>
        <end position="27"/>
    </location>
</feature>
<protein>
    <recommendedName>
        <fullName evidence="4">Antifreeze protein</fullName>
    </recommendedName>
</protein>
<reference evidence="2 3" key="1">
    <citation type="submission" date="2018-04" db="EMBL/GenBank/DDBJ databases">
        <title>Genomic Encyclopedia of Type Strains, Phase IV (KMG-IV): sequencing the most valuable type-strain genomes for metagenomic binning, comparative biology and taxonomic classification.</title>
        <authorList>
            <person name="Goeker M."/>
        </authorList>
    </citation>
    <scope>NUCLEOTIDE SEQUENCE [LARGE SCALE GENOMIC DNA]</scope>
    <source>
        <strain evidence="2 3">DSM 7138</strain>
    </source>
</reference>
<dbReference type="OrthoDB" id="8001261at2"/>
<feature type="chain" id="PRO_5015775113" description="Antifreeze protein" evidence="1">
    <location>
        <begin position="28"/>
        <end position="146"/>
    </location>
</feature>
<evidence type="ECO:0000313" key="2">
    <source>
        <dbReference type="EMBL" id="PTM94366.1"/>
    </source>
</evidence>
<evidence type="ECO:0008006" key="4">
    <source>
        <dbReference type="Google" id="ProtNLM"/>
    </source>
</evidence>
<keyword evidence="3" id="KW-1185">Reference proteome</keyword>
<evidence type="ECO:0000256" key="1">
    <source>
        <dbReference type="SAM" id="SignalP"/>
    </source>
</evidence>
<dbReference type="AlphaFoldDB" id="A0A2T5B5V5"/>
<comment type="caution">
    <text evidence="2">The sequence shown here is derived from an EMBL/GenBank/DDBJ whole genome shotgun (WGS) entry which is preliminary data.</text>
</comment>
<keyword evidence="1" id="KW-0732">Signal</keyword>
<dbReference type="RefSeq" id="WP_108003466.1">
    <property type="nucleotide sequence ID" value="NZ_JBHEEX010000003.1"/>
</dbReference>
<proteinExistence type="predicted"/>
<organism evidence="2 3">
    <name type="scientific">Mycoplana dimorpha</name>
    <dbReference type="NCBI Taxonomy" id="28320"/>
    <lineage>
        <taxon>Bacteria</taxon>
        <taxon>Pseudomonadati</taxon>
        <taxon>Pseudomonadota</taxon>
        <taxon>Alphaproteobacteria</taxon>
        <taxon>Hyphomicrobiales</taxon>
        <taxon>Rhizobiaceae</taxon>
        <taxon>Mycoplana</taxon>
    </lineage>
</organism>
<accession>A0A2T5B5V5</accession>
<gene>
    <name evidence="2" type="ORF">C7449_105267</name>
</gene>